<keyword evidence="1" id="KW-0732">Signal</keyword>
<feature type="domain" description="FAS1" evidence="2">
    <location>
        <begin position="43"/>
        <end position="175"/>
    </location>
</feature>
<sequence>MKRNPSIFRKFTRLKFVVALLVGSTLLSMTSCNNDDDEETPAPQTITDIVVNTADFSLLEAAVVRAGLAEALRTGSLTVFAPTDAAFQAAGFADVAAINAAPVATLQAVLQYHVIGQRTAAADIPTAANTAVQTLGNSNVYITKTASGVSVNGARVTQADVSASNGVIHVINKVLMPPTQNIVQLAQGNPNLSLLVAAVTRGGAPVLNALTAAGPLTVLAPTNAAFQAAGFADAAAINAAPVATLTNILTYHVIAARAFSTNLTDGAAVTTAQGTTVRSNVSSSGVSFLGTGNANQASNVVSADIVATNGVVHVIDRVLLP</sequence>
<dbReference type="PROSITE" id="PS50213">
    <property type="entry name" value="FAS1"/>
    <property type="match status" value="2"/>
</dbReference>
<dbReference type="PROSITE" id="PS51257">
    <property type="entry name" value="PROKAR_LIPOPROTEIN"/>
    <property type="match status" value="1"/>
</dbReference>
<feature type="signal peptide" evidence="1">
    <location>
        <begin position="1"/>
        <end position="34"/>
    </location>
</feature>
<gene>
    <name evidence="3" type="ORF">DUE52_04655</name>
</gene>
<protein>
    <submittedName>
        <fullName evidence="3">Fasciclin domain-containing protein</fullName>
    </submittedName>
</protein>
<evidence type="ECO:0000313" key="3">
    <source>
        <dbReference type="EMBL" id="RCR70883.1"/>
    </source>
</evidence>
<dbReference type="EMBL" id="QOWE01000003">
    <property type="protein sequence ID" value="RCR70883.1"/>
    <property type="molecule type" value="Genomic_DNA"/>
</dbReference>
<comment type="caution">
    <text evidence="3">The sequence shown here is derived from an EMBL/GenBank/DDBJ whole genome shotgun (WGS) entry which is preliminary data.</text>
</comment>
<organism evidence="3 4">
    <name type="scientific">Larkinella punicea</name>
    <dbReference type="NCBI Taxonomy" id="2315727"/>
    <lineage>
        <taxon>Bacteria</taxon>
        <taxon>Pseudomonadati</taxon>
        <taxon>Bacteroidota</taxon>
        <taxon>Cytophagia</taxon>
        <taxon>Cytophagales</taxon>
        <taxon>Spirosomataceae</taxon>
        <taxon>Larkinella</taxon>
    </lineage>
</organism>
<dbReference type="OrthoDB" id="1119934at2"/>
<feature type="chain" id="PRO_5016768682" evidence="1">
    <location>
        <begin position="35"/>
        <end position="321"/>
    </location>
</feature>
<dbReference type="Gene3D" id="2.30.180.10">
    <property type="entry name" value="FAS1 domain"/>
    <property type="match status" value="2"/>
</dbReference>
<dbReference type="PANTHER" id="PTHR10900:SF77">
    <property type="entry name" value="FI19380P1"/>
    <property type="match status" value="1"/>
</dbReference>
<dbReference type="SUPFAM" id="SSF82153">
    <property type="entry name" value="FAS1 domain"/>
    <property type="match status" value="2"/>
</dbReference>
<dbReference type="GO" id="GO:0005615">
    <property type="term" value="C:extracellular space"/>
    <property type="evidence" value="ECO:0007669"/>
    <property type="project" value="TreeGrafter"/>
</dbReference>
<keyword evidence="4" id="KW-1185">Reference proteome</keyword>
<name>A0A368JWB4_9BACT</name>
<dbReference type="PANTHER" id="PTHR10900">
    <property type="entry name" value="PERIOSTIN-RELATED"/>
    <property type="match status" value="1"/>
</dbReference>
<dbReference type="SMART" id="SM00554">
    <property type="entry name" value="FAS1"/>
    <property type="match status" value="2"/>
</dbReference>
<evidence type="ECO:0000313" key="4">
    <source>
        <dbReference type="Proteomes" id="UP000253383"/>
    </source>
</evidence>
<dbReference type="FunFam" id="2.30.180.10:FF:000032">
    <property type="entry name" value="Fasciclin domain-containing protein, putative"/>
    <property type="match status" value="2"/>
</dbReference>
<evidence type="ECO:0000259" key="2">
    <source>
        <dbReference type="PROSITE" id="PS50213"/>
    </source>
</evidence>
<dbReference type="Pfam" id="PF02469">
    <property type="entry name" value="Fasciclin"/>
    <property type="match status" value="2"/>
</dbReference>
<evidence type="ECO:0000256" key="1">
    <source>
        <dbReference type="SAM" id="SignalP"/>
    </source>
</evidence>
<reference evidence="3 4" key="1">
    <citation type="submission" date="2018-07" db="EMBL/GenBank/DDBJ databases">
        <title>Genome analysis of Larkinella rosea.</title>
        <authorList>
            <person name="Zhou Z."/>
            <person name="Wang G."/>
        </authorList>
    </citation>
    <scope>NUCLEOTIDE SEQUENCE [LARGE SCALE GENOMIC DNA]</scope>
    <source>
        <strain evidence="4">zzj9</strain>
    </source>
</reference>
<dbReference type="RefSeq" id="WP_114404799.1">
    <property type="nucleotide sequence ID" value="NZ_QOWE01000003.1"/>
</dbReference>
<feature type="domain" description="FAS1" evidence="2">
    <location>
        <begin position="179"/>
        <end position="319"/>
    </location>
</feature>
<dbReference type="InterPro" id="IPR000782">
    <property type="entry name" value="FAS1_domain"/>
</dbReference>
<dbReference type="AlphaFoldDB" id="A0A368JWB4"/>
<dbReference type="InterPro" id="IPR050904">
    <property type="entry name" value="Adhesion/Biosynth-related"/>
</dbReference>
<dbReference type="InterPro" id="IPR036378">
    <property type="entry name" value="FAS1_dom_sf"/>
</dbReference>
<proteinExistence type="predicted"/>
<dbReference type="Proteomes" id="UP000253383">
    <property type="component" value="Unassembled WGS sequence"/>
</dbReference>
<accession>A0A368JWB4</accession>